<dbReference type="Gene3D" id="3.30.450.20">
    <property type="entry name" value="PAS domain"/>
    <property type="match status" value="1"/>
</dbReference>
<dbReference type="RefSeq" id="WP_307234642.1">
    <property type="nucleotide sequence ID" value="NZ_JAUSVF010000002.1"/>
</dbReference>
<comment type="caution">
    <text evidence="2">The sequence shown here is derived from an EMBL/GenBank/DDBJ whole genome shotgun (WGS) entry which is preliminary data.</text>
</comment>
<protein>
    <submittedName>
        <fullName evidence="2">PAS domain-containing protein</fullName>
    </submittedName>
</protein>
<dbReference type="PROSITE" id="PS50112">
    <property type="entry name" value="PAS"/>
    <property type="match status" value="1"/>
</dbReference>
<dbReference type="InterPro" id="IPR013767">
    <property type="entry name" value="PAS_fold"/>
</dbReference>
<dbReference type="SMART" id="SM00091">
    <property type="entry name" value="PAS"/>
    <property type="match status" value="1"/>
</dbReference>
<feature type="domain" description="PAS" evidence="1">
    <location>
        <begin position="264"/>
        <end position="310"/>
    </location>
</feature>
<dbReference type="Proteomes" id="UP001230207">
    <property type="component" value="Unassembled WGS sequence"/>
</dbReference>
<name>A0ABU0BWU3_9HYPH</name>
<accession>A0ABU0BWU3</accession>
<reference evidence="2 3" key="1">
    <citation type="submission" date="2023-07" db="EMBL/GenBank/DDBJ databases">
        <title>Genomic Encyclopedia of Type Strains, Phase IV (KMG-IV): sequencing the most valuable type-strain genomes for metagenomic binning, comparative biology and taxonomic classification.</title>
        <authorList>
            <person name="Goeker M."/>
        </authorList>
    </citation>
    <scope>NUCLEOTIDE SEQUENCE [LARGE SCALE GENOMIC DNA]</scope>
    <source>
        <strain evidence="2 3">DSM 1112</strain>
    </source>
</reference>
<gene>
    <name evidence="2" type="ORF">QO002_004942</name>
</gene>
<sequence length="384" mass="43308">MKKPTLSTAELDTLMIDWIDGDGHIFAINDFEARELGIEATGSLALERIYSSTSAQLLKAIARGEQTAETSFPVWINSPRYSEIPMVASVVRDATWGLAVIKQALSPDVLGIGPELVERVEILSQMIGAATEACWCIEFLEPVDTSLAEEEIVSRIFSNQSRWRACNEAMARLYRVPEGLDFNTQPVARYFPDTDINRQMIRDLVRSNYRLDHAAAVDRRHDGSEIMVENDFRAAIKDGLLIRLWGTTRDIGPYKQREQQLSDRADTMLDILSATPDPILVISEEGMVLAANPATEAAWGRSAEQILGRSIQHFIETRNAADKLRHIALEDDDGELDLGMISLDDSRDVWRFRSALMEGETRRYVLTARRKTKRRTRRLAEEAV</sequence>
<dbReference type="EMBL" id="JAUSVF010000002">
    <property type="protein sequence ID" value="MDQ0322736.1"/>
    <property type="molecule type" value="Genomic_DNA"/>
</dbReference>
<evidence type="ECO:0000313" key="2">
    <source>
        <dbReference type="EMBL" id="MDQ0322736.1"/>
    </source>
</evidence>
<dbReference type="CDD" id="cd00130">
    <property type="entry name" value="PAS"/>
    <property type="match status" value="1"/>
</dbReference>
<keyword evidence="3" id="KW-1185">Reference proteome</keyword>
<evidence type="ECO:0000313" key="3">
    <source>
        <dbReference type="Proteomes" id="UP001230207"/>
    </source>
</evidence>
<dbReference type="Pfam" id="PF00989">
    <property type="entry name" value="PAS"/>
    <property type="match status" value="1"/>
</dbReference>
<dbReference type="SUPFAM" id="SSF55785">
    <property type="entry name" value="PYP-like sensor domain (PAS domain)"/>
    <property type="match status" value="2"/>
</dbReference>
<proteinExistence type="predicted"/>
<dbReference type="NCBIfam" id="TIGR00229">
    <property type="entry name" value="sensory_box"/>
    <property type="match status" value="1"/>
</dbReference>
<organism evidence="2 3">
    <name type="scientific">Pararhizobium capsulatum DSM 1112</name>
    <dbReference type="NCBI Taxonomy" id="1121113"/>
    <lineage>
        <taxon>Bacteria</taxon>
        <taxon>Pseudomonadati</taxon>
        <taxon>Pseudomonadota</taxon>
        <taxon>Alphaproteobacteria</taxon>
        <taxon>Hyphomicrobiales</taxon>
        <taxon>Rhizobiaceae</taxon>
        <taxon>Rhizobium/Agrobacterium group</taxon>
        <taxon>Pararhizobium</taxon>
    </lineage>
</organism>
<dbReference type="InterPro" id="IPR035965">
    <property type="entry name" value="PAS-like_dom_sf"/>
</dbReference>
<dbReference type="InterPro" id="IPR000014">
    <property type="entry name" value="PAS"/>
</dbReference>
<evidence type="ECO:0000259" key="1">
    <source>
        <dbReference type="PROSITE" id="PS50112"/>
    </source>
</evidence>